<protein>
    <recommendedName>
        <fullName evidence="3">Peptidyl-prolyl cis-trans isomerase</fullName>
        <shortName evidence="3">PPIase</shortName>
        <ecNumber evidence="3">5.2.1.8</ecNumber>
    </recommendedName>
</protein>
<keyword evidence="2 3" id="KW-0413">Isomerase</keyword>
<evidence type="ECO:0000256" key="2">
    <source>
        <dbReference type="ARBA" id="ARBA00023235"/>
    </source>
</evidence>
<gene>
    <name evidence="5" type="ORF">GEMMAAP_00895</name>
</gene>
<evidence type="ECO:0000313" key="5">
    <source>
        <dbReference type="EMBL" id="AMW06448.1"/>
    </source>
</evidence>
<proteinExistence type="inferred from homology"/>
<name>A0A143BN47_9BACT</name>
<evidence type="ECO:0000313" key="6">
    <source>
        <dbReference type="Proteomes" id="UP000076404"/>
    </source>
</evidence>
<keyword evidence="1 3" id="KW-0697">Rotamase</keyword>
<dbReference type="PANTHER" id="PTHR43246">
    <property type="entry name" value="PEPTIDYL-PROLYL CIS-TRANS ISOMERASE CYP38, CHLOROPLASTIC"/>
    <property type="match status" value="1"/>
</dbReference>
<dbReference type="KEGG" id="gph:GEMMAAP_00895"/>
<evidence type="ECO:0000256" key="1">
    <source>
        <dbReference type="ARBA" id="ARBA00023110"/>
    </source>
</evidence>
<reference evidence="5 6" key="1">
    <citation type="journal article" date="2014" name="Proc. Natl. Acad. Sci. U.S.A.">
        <title>Functional type 2 photosynthetic reaction centers found in the rare bacterial phylum Gemmatimonadetes.</title>
        <authorList>
            <person name="Zeng Y."/>
            <person name="Feng F."/>
            <person name="Medova H."/>
            <person name="Dean J."/>
            <person name="Koblizek M."/>
        </authorList>
    </citation>
    <scope>NUCLEOTIDE SEQUENCE [LARGE SCALE GENOMIC DNA]</scope>
    <source>
        <strain evidence="5 6">AP64</strain>
    </source>
</reference>
<dbReference type="PRINTS" id="PR00153">
    <property type="entry name" value="CSAPPISMRASE"/>
</dbReference>
<dbReference type="InterPro" id="IPR002130">
    <property type="entry name" value="Cyclophilin-type_PPIase_dom"/>
</dbReference>
<dbReference type="GO" id="GO:0003755">
    <property type="term" value="F:peptidyl-prolyl cis-trans isomerase activity"/>
    <property type="evidence" value="ECO:0007669"/>
    <property type="project" value="UniProtKB-UniRule"/>
</dbReference>
<dbReference type="Pfam" id="PF00160">
    <property type="entry name" value="Pro_isomerase"/>
    <property type="match status" value="1"/>
</dbReference>
<dbReference type="InterPro" id="IPR029000">
    <property type="entry name" value="Cyclophilin-like_dom_sf"/>
</dbReference>
<organism evidence="5 6">
    <name type="scientific">Gemmatimonas phototrophica</name>
    <dbReference type="NCBI Taxonomy" id="1379270"/>
    <lineage>
        <taxon>Bacteria</taxon>
        <taxon>Pseudomonadati</taxon>
        <taxon>Gemmatimonadota</taxon>
        <taxon>Gemmatimonadia</taxon>
        <taxon>Gemmatimonadales</taxon>
        <taxon>Gemmatimonadaceae</taxon>
        <taxon>Gemmatimonas</taxon>
    </lineage>
</organism>
<dbReference type="eggNOG" id="COG0652">
    <property type="taxonomic scope" value="Bacteria"/>
</dbReference>
<keyword evidence="6" id="KW-1185">Reference proteome</keyword>
<dbReference type="EC" id="5.2.1.8" evidence="3"/>
<feature type="domain" description="PPIase cyclophilin-type" evidence="4">
    <location>
        <begin position="30"/>
        <end position="153"/>
    </location>
</feature>
<evidence type="ECO:0000259" key="4">
    <source>
        <dbReference type="PROSITE" id="PS50072"/>
    </source>
</evidence>
<dbReference type="Gene3D" id="2.40.100.10">
    <property type="entry name" value="Cyclophilin-like"/>
    <property type="match status" value="1"/>
</dbReference>
<dbReference type="CDD" id="cd00317">
    <property type="entry name" value="cyclophilin"/>
    <property type="match status" value="1"/>
</dbReference>
<sequence length="200" mass="21887">MQAAPVIPPPQSPAVASPARFTVRVETSKGPFVVEVTRDLAPHSADRFYELVTNGYFADVRFFRLVPGFVVQFGVHGDPAVNAVWDTATIADDVMRTSNRKGTLAFAANGPHSRSTQLFISTGENGRKLDGQRLFTPFGRVVQGMDVVEKLNAEYGEEPNAIRAVRQGNRYLTRWFPALDYIVRATVLSDSSASTISPVS</sequence>
<evidence type="ECO:0000256" key="3">
    <source>
        <dbReference type="RuleBase" id="RU363019"/>
    </source>
</evidence>
<comment type="function">
    <text evidence="3">PPIases accelerate the folding of proteins. It catalyzes the cis-trans isomerization of proline imidic peptide bonds in oligopeptides.</text>
</comment>
<comment type="similarity">
    <text evidence="3">Belongs to the cyclophilin-type PPIase family.</text>
</comment>
<comment type="catalytic activity">
    <reaction evidence="3">
        <text>[protein]-peptidylproline (omega=180) = [protein]-peptidylproline (omega=0)</text>
        <dbReference type="Rhea" id="RHEA:16237"/>
        <dbReference type="Rhea" id="RHEA-COMP:10747"/>
        <dbReference type="Rhea" id="RHEA-COMP:10748"/>
        <dbReference type="ChEBI" id="CHEBI:83833"/>
        <dbReference type="ChEBI" id="CHEBI:83834"/>
        <dbReference type="EC" id="5.2.1.8"/>
    </reaction>
</comment>
<dbReference type="PROSITE" id="PS50072">
    <property type="entry name" value="CSA_PPIASE_2"/>
    <property type="match status" value="1"/>
</dbReference>
<dbReference type="SUPFAM" id="SSF50891">
    <property type="entry name" value="Cyclophilin-like"/>
    <property type="match status" value="1"/>
</dbReference>
<dbReference type="AlphaFoldDB" id="A0A143BN47"/>
<reference evidence="5 6" key="2">
    <citation type="journal article" date="2016" name="Environ. Microbiol. Rep.">
        <title>Metagenomic evidence for the presence of phototrophic Gemmatimonadetes bacteria in diverse environments.</title>
        <authorList>
            <person name="Zeng Y."/>
            <person name="Baumbach J."/>
            <person name="Barbosa E.G."/>
            <person name="Azevedo V."/>
            <person name="Zhang C."/>
            <person name="Koblizek M."/>
        </authorList>
    </citation>
    <scope>NUCLEOTIDE SEQUENCE [LARGE SCALE GENOMIC DNA]</scope>
    <source>
        <strain evidence="5 6">AP64</strain>
    </source>
</reference>
<dbReference type="Proteomes" id="UP000076404">
    <property type="component" value="Chromosome"/>
</dbReference>
<dbReference type="InterPro" id="IPR044665">
    <property type="entry name" value="E_coli_cyclophilin_A-like"/>
</dbReference>
<accession>A0A143BN47</accession>
<dbReference type="STRING" id="1379270.GEMMAAP_00895"/>
<dbReference type="EMBL" id="CP011454">
    <property type="protein sequence ID" value="AMW06448.1"/>
    <property type="molecule type" value="Genomic_DNA"/>
</dbReference>